<comment type="caution">
    <text evidence="3">The sequence shown here is derived from an EMBL/GenBank/DDBJ whole genome shotgun (WGS) entry which is preliminary data.</text>
</comment>
<keyword evidence="1" id="KW-0732">Signal</keyword>
<feature type="signal peptide" evidence="1">
    <location>
        <begin position="1"/>
        <end position="20"/>
    </location>
</feature>
<evidence type="ECO:0000259" key="2">
    <source>
        <dbReference type="PROSITE" id="PS50222"/>
    </source>
</evidence>
<feature type="chain" id="PRO_5046466614" evidence="1">
    <location>
        <begin position="21"/>
        <end position="141"/>
    </location>
</feature>
<dbReference type="InterPro" id="IPR018247">
    <property type="entry name" value="EF_Hand_1_Ca_BS"/>
</dbReference>
<dbReference type="PROSITE" id="PS50222">
    <property type="entry name" value="EF_HAND_2"/>
    <property type="match status" value="2"/>
</dbReference>
<accession>A0ABS9QHD2</accession>
<protein>
    <submittedName>
        <fullName evidence="3">EF-hand domain-containing protein</fullName>
    </submittedName>
</protein>
<dbReference type="EMBL" id="JAKREW010000018">
    <property type="protein sequence ID" value="MCG7506843.1"/>
    <property type="molecule type" value="Genomic_DNA"/>
</dbReference>
<sequence>MNPKMLACVMVVLTTSSACAADGQRARQAFRQIDQNGDRALQFGEIQAARGGLFDRLDANRNGVLDKGEAEAALQRAREGGKLQMATAEGLGTQARRMDLNGDGRITKAEFTQFIPDRLLRADSNGDRALSLSELRTLRQR</sequence>
<dbReference type="SUPFAM" id="SSF47473">
    <property type="entry name" value="EF-hand"/>
    <property type="match status" value="1"/>
</dbReference>
<dbReference type="RefSeq" id="WP_239367414.1">
    <property type="nucleotide sequence ID" value="NZ_JAKREW010000018.1"/>
</dbReference>
<dbReference type="Pfam" id="PF13499">
    <property type="entry name" value="EF-hand_7"/>
    <property type="match status" value="1"/>
</dbReference>
<feature type="domain" description="EF-hand" evidence="2">
    <location>
        <begin position="21"/>
        <end position="56"/>
    </location>
</feature>
<proteinExistence type="predicted"/>
<dbReference type="Proteomes" id="UP001201701">
    <property type="component" value="Unassembled WGS sequence"/>
</dbReference>
<feature type="domain" description="EF-hand" evidence="2">
    <location>
        <begin position="96"/>
        <end position="121"/>
    </location>
</feature>
<dbReference type="InterPro" id="IPR011992">
    <property type="entry name" value="EF-hand-dom_pair"/>
</dbReference>
<evidence type="ECO:0000313" key="3">
    <source>
        <dbReference type="EMBL" id="MCG7506843.1"/>
    </source>
</evidence>
<evidence type="ECO:0000256" key="1">
    <source>
        <dbReference type="SAM" id="SignalP"/>
    </source>
</evidence>
<dbReference type="PROSITE" id="PS51257">
    <property type="entry name" value="PROKAR_LIPOPROTEIN"/>
    <property type="match status" value="1"/>
</dbReference>
<organism evidence="3 4">
    <name type="scientific">Mesorhizobium retamae</name>
    <dbReference type="NCBI Taxonomy" id="2912854"/>
    <lineage>
        <taxon>Bacteria</taxon>
        <taxon>Pseudomonadati</taxon>
        <taxon>Pseudomonadota</taxon>
        <taxon>Alphaproteobacteria</taxon>
        <taxon>Hyphomicrobiales</taxon>
        <taxon>Phyllobacteriaceae</taxon>
        <taxon>Mesorhizobium</taxon>
    </lineage>
</organism>
<evidence type="ECO:0000313" key="4">
    <source>
        <dbReference type="Proteomes" id="UP001201701"/>
    </source>
</evidence>
<dbReference type="PROSITE" id="PS00018">
    <property type="entry name" value="EF_HAND_1"/>
    <property type="match status" value="2"/>
</dbReference>
<gene>
    <name evidence="3" type="ORF">L4923_17595</name>
</gene>
<name>A0ABS9QHD2_9HYPH</name>
<dbReference type="InterPro" id="IPR002048">
    <property type="entry name" value="EF_hand_dom"/>
</dbReference>
<keyword evidence="4" id="KW-1185">Reference proteome</keyword>
<dbReference type="Gene3D" id="1.10.238.10">
    <property type="entry name" value="EF-hand"/>
    <property type="match status" value="2"/>
</dbReference>
<reference evidence="3 4" key="1">
    <citation type="submission" date="2022-02" db="EMBL/GenBank/DDBJ databases">
        <title>Draft genome sequence of Mezorhizobium retamae strain IRAMC:0171 isolated from Retama raetam nodules.</title>
        <authorList>
            <person name="Bengaied R."/>
            <person name="Sbissi I."/>
            <person name="Huber K."/>
            <person name="Ghodbane F."/>
            <person name="Nouioui I."/>
            <person name="Tarhouni M."/>
            <person name="Gtari M."/>
        </authorList>
    </citation>
    <scope>NUCLEOTIDE SEQUENCE [LARGE SCALE GENOMIC DNA]</scope>
    <source>
        <strain evidence="3 4">IRAMC:0171</strain>
    </source>
</reference>